<evidence type="ECO:0000256" key="1">
    <source>
        <dbReference type="SAM" id="Phobius"/>
    </source>
</evidence>
<proteinExistence type="predicted"/>
<dbReference type="WBParaSite" id="GPUH_0001932901-mRNA-1">
    <property type="protein sequence ID" value="GPUH_0001932901-mRNA-1"/>
    <property type="gene ID" value="GPUH_0001932901"/>
</dbReference>
<reference evidence="5" key="1">
    <citation type="submission" date="2016-06" db="UniProtKB">
        <authorList>
            <consortium name="WormBaseParasite"/>
        </authorList>
    </citation>
    <scope>IDENTIFICATION</scope>
</reference>
<keyword evidence="4" id="KW-1185">Reference proteome</keyword>
<keyword evidence="1" id="KW-0472">Membrane</keyword>
<dbReference type="AlphaFoldDB" id="A0A183EEB3"/>
<dbReference type="Proteomes" id="UP000271098">
    <property type="component" value="Unassembled WGS sequence"/>
</dbReference>
<accession>A0A183EEB3</accession>
<feature type="transmembrane region" description="Helical" evidence="1">
    <location>
        <begin position="21"/>
        <end position="45"/>
    </location>
</feature>
<gene>
    <name evidence="3" type="ORF">GPUH_LOCUS19307</name>
</gene>
<evidence type="ECO:0000313" key="4">
    <source>
        <dbReference type="Proteomes" id="UP000271098"/>
    </source>
</evidence>
<evidence type="ECO:0000313" key="5">
    <source>
        <dbReference type="WBParaSite" id="GPUH_0001932901-mRNA-1"/>
    </source>
</evidence>
<protein>
    <recommendedName>
        <fullName evidence="2">DUF7027 domain-containing protein</fullName>
    </recommendedName>
</protein>
<feature type="domain" description="DUF7027" evidence="2">
    <location>
        <begin position="19"/>
        <end position="118"/>
    </location>
</feature>
<evidence type="ECO:0000313" key="3">
    <source>
        <dbReference type="EMBL" id="VDN33576.1"/>
    </source>
</evidence>
<dbReference type="InterPro" id="IPR054291">
    <property type="entry name" value="DUF7027"/>
</dbReference>
<name>A0A183EEB3_9BILA</name>
<keyword evidence="1" id="KW-0812">Transmembrane</keyword>
<dbReference type="EMBL" id="UYRT01088290">
    <property type="protein sequence ID" value="VDN33576.1"/>
    <property type="molecule type" value="Genomic_DNA"/>
</dbReference>
<sequence>MDFDPQHPKWLCCCCHLTNGLMILAGSEILLSVALLAYSITHIAVMNSNGQVTDTSWFMLILAPLSVIFAITSALLIYGIHGYKENFMYPTLAGRAIIIIFVQAFGVSTVVQPSDSMHDPETHRSWKLSESQELSNFANDRVRFVCLI</sequence>
<feature type="transmembrane region" description="Helical" evidence="1">
    <location>
        <begin position="57"/>
        <end position="80"/>
    </location>
</feature>
<organism evidence="5">
    <name type="scientific">Gongylonema pulchrum</name>
    <dbReference type="NCBI Taxonomy" id="637853"/>
    <lineage>
        <taxon>Eukaryota</taxon>
        <taxon>Metazoa</taxon>
        <taxon>Ecdysozoa</taxon>
        <taxon>Nematoda</taxon>
        <taxon>Chromadorea</taxon>
        <taxon>Rhabditida</taxon>
        <taxon>Spirurina</taxon>
        <taxon>Spiruromorpha</taxon>
        <taxon>Spiruroidea</taxon>
        <taxon>Gongylonematidae</taxon>
        <taxon>Gongylonema</taxon>
    </lineage>
</organism>
<evidence type="ECO:0000259" key="2">
    <source>
        <dbReference type="Pfam" id="PF22954"/>
    </source>
</evidence>
<reference evidence="3 4" key="2">
    <citation type="submission" date="2018-11" db="EMBL/GenBank/DDBJ databases">
        <authorList>
            <consortium name="Pathogen Informatics"/>
        </authorList>
    </citation>
    <scope>NUCLEOTIDE SEQUENCE [LARGE SCALE GENOMIC DNA]</scope>
</reference>
<dbReference type="OrthoDB" id="5779725at2759"/>
<keyword evidence="1" id="KW-1133">Transmembrane helix</keyword>
<feature type="transmembrane region" description="Helical" evidence="1">
    <location>
        <begin position="92"/>
        <end position="111"/>
    </location>
</feature>
<dbReference type="Pfam" id="PF22954">
    <property type="entry name" value="DUF7027"/>
    <property type="match status" value="1"/>
</dbReference>